<feature type="domain" description="Pectinesterase inhibitor" evidence="6">
    <location>
        <begin position="107"/>
        <end position="252"/>
    </location>
</feature>
<evidence type="ECO:0000256" key="3">
    <source>
        <dbReference type="ARBA" id="ARBA00038471"/>
    </source>
</evidence>
<dbReference type="SMART" id="SM00856">
    <property type="entry name" value="PMEI"/>
    <property type="match status" value="1"/>
</dbReference>
<dbReference type="FunFam" id="1.20.140.40:FF:000003">
    <property type="entry name" value="Invertase/pectin methylesterase inhibitor family protein"/>
    <property type="match status" value="1"/>
</dbReference>
<feature type="compositionally biased region" description="Low complexity" evidence="4">
    <location>
        <begin position="31"/>
        <end position="43"/>
    </location>
</feature>
<evidence type="ECO:0000256" key="5">
    <source>
        <dbReference type="SAM" id="SignalP"/>
    </source>
</evidence>
<organism evidence="7 8">
    <name type="scientific">Phoenix dactylifera</name>
    <name type="common">Date palm</name>
    <dbReference type="NCBI Taxonomy" id="42345"/>
    <lineage>
        <taxon>Eukaryota</taxon>
        <taxon>Viridiplantae</taxon>
        <taxon>Streptophyta</taxon>
        <taxon>Embryophyta</taxon>
        <taxon>Tracheophyta</taxon>
        <taxon>Spermatophyta</taxon>
        <taxon>Magnoliopsida</taxon>
        <taxon>Liliopsida</taxon>
        <taxon>Arecaceae</taxon>
        <taxon>Coryphoideae</taxon>
        <taxon>Phoeniceae</taxon>
        <taxon>Phoenix</taxon>
    </lineage>
</organism>
<protein>
    <submittedName>
        <fullName evidence="8">Pectinesterase inhibitor-like</fullName>
    </submittedName>
</protein>
<keyword evidence="7" id="KW-1185">Reference proteome</keyword>
<dbReference type="AlphaFoldDB" id="A0A8B7MVU3"/>
<evidence type="ECO:0000313" key="8">
    <source>
        <dbReference type="RefSeq" id="XP_017699648.2"/>
    </source>
</evidence>
<evidence type="ECO:0000256" key="2">
    <source>
        <dbReference type="ARBA" id="ARBA00023157"/>
    </source>
</evidence>
<reference evidence="7" key="1">
    <citation type="journal article" date="2019" name="Nat. Commun.">
        <title>Genome-wide association mapping of date palm fruit traits.</title>
        <authorList>
            <person name="Hazzouri K.M."/>
            <person name="Gros-Balthazard M."/>
            <person name="Flowers J.M."/>
            <person name="Copetti D."/>
            <person name="Lemansour A."/>
            <person name="Lebrun M."/>
            <person name="Masmoudi K."/>
            <person name="Ferrand S."/>
            <person name="Dhar M.I."/>
            <person name="Fresquez Z.A."/>
            <person name="Rosas U."/>
            <person name="Zhang J."/>
            <person name="Talag J."/>
            <person name="Lee S."/>
            <person name="Kudrna D."/>
            <person name="Powell R.F."/>
            <person name="Leitch I.J."/>
            <person name="Krueger R.R."/>
            <person name="Wing R.A."/>
            <person name="Amiri K.M.A."/>
            <person name="Purugganan M.D."/>
        </authorList>
    </citation>
    <scope>NUCLEOTIDE SEQUENCE [LARGE SCALE GENOMIC DNA]</scope>
    <source>
        <strain evidence="7">cv. Khalas</strain>
    </source>
</reference>
<dbReference type="RefSeq" id="XP_017699648.2">
    <property type="nucleotide sequence ID" value="XM_017844159.3"/>
</dbReference>
<dbReference type="GeneID" id="108511503"/>
<dbReference type="Gene3D" id="1.20.140.40">
    <property type="entry name" value="Invertase/pectin methylesterase inhibitor family protein"/>
    <property type="match status" value="1"/>
</dbReference>
<dbReference type="Pfam" id="PF04043">
    <property type="entry name" value="PMEI"/>
    <property type="match status" value="1"/>
</dbReference>
<dbReference type="PANTHER" id="PTHR35357:SF19">
    <property type="entry name" value="OS05G0283200 PROTEIN"/>
    <property type="match status" value="1"/>
</dbReference>
<dbReference type="PANTHER" id="PTHR35357">
    <property type="entry name" value="OS02G0537100 PROTEIN"/>
    <property type="match status" value="1"/>
</dbReference>
<evidence type="ECO:0000256" key="4">
    <source>
        <dbReference type="SAM" id="MobiDB-lite"/>
    </source>
</evidence>
<feature type="chain" id="PRO_5034673946" evidence="5">
    <location>
        <begin position="25"/>
        <end position="258"/>
    </location>
</feature>
<dbReference type="InterPro" id="IPR035513">
    <property type="entry name" value="Invertase/methylesterase_inhib"/>
</dbReference>
<feature type="compositionally biased region" description="Low complexity" evidence="4">
    <location>
        <begin position="93"/>
        <end position="106"/>
    </location>
</feature>
<evidence type="ECO:0000313" key="7">
    <source>
        <dbReference type="Proteomes" id="UP000228380"/>
    </source>
</evidence>
<name>A0A8B7MVU3_PHODC</name>
<feature type="signal peptide" evidence="5">
    <location>
        <begin position="1"/>
        <end position="24"/>
    </location>
</feature>
<dbReference type="SUPFAM" id="SSF101148">
    <property type="entry name" value="Plant invertase/pectin methylesterase inhibitor"/>
    <property type="match status" value="1"/>
</dbReference>
<dbReference type="KEGG" id="pda:108511503"/>
<accession>A0A8B7MVU3</accession>
<keyword evidence="2" id="KW-1015">Disulfide bond</keyword>
<evidence type="ECO:0000259" key="6">
    <source>
        <dbReference type="SMART" id="SM00856"/>
    </source>
</evidence>
<feature type="compositionally biased region" description="Pro residues" evidence="4">
    <location>
        <begin position="44"/>
        <end position="92"/>
    </location>
</feature>
<dbReference type="OrthoDB" id="770764at2759"/>
<reference evidence="8" key="2">
    <citation type="submission" date="2025-08" db="UniProtKB">
        <authorList>
            <consortium name="RefSeq"/>
        </authorList>
    </citation>
    <scope>IDENTIFICATION</scope>
    <source>
        <tissue evidence="8">Young leaves</tissue>
    </source>
</reference>
<gene>
    <name evidence="8" type="primary">LOC108511503</name>
</gene>
<evidence type="ECO:0000256" key="1">
    <source>
        <dbReference type="ARBA" id="ARBA00022729"/>
    </source>
</evidence>
<dbReference type="InterPro" id="IPR006501">
    <property type="entry name" value="Pectinesterase_inhib_dom"/>
</dbReference>
<dbReference type="CDD" id="cd15800">
    <property type="entry name" value="PMEI-like_2"/>
    <property type="match status" value="1"/>
</dbReference>
<dbReference type="NCBIfam" id="TIGR01614">
    <property type="entry name" value="PME_inhib"/>
    <property type="match status" value="1"/>
</dbReference>
<comment type="similarity">
    <text evidence="3">Belongs to the PMEI family.</text>
</comment>
<dbReference type="Proteomes" id="UP000228380">
    <property type="component" value="Chromosome 12"/>
</dbReference>
<keyword evidence="1 5" id="KW-0732">Signal</keyword>
<feature type="region of interest" description="Disordered" evidence="4">
    <location>
        <begin position="20"/>
        <end position="108"/>
    </location>
</feature>
<sequence>MRPEIPLLLSLSLSLSSLLHPANPACVPRNSSPTYPYLSSPSSSPRPSPARGPSPTPASSPSTTPTPSPAEEPSPSPVSSPSLPPTPSPSPFSSPSATPASSTRSSGLQDAIEGMCKHTDHPELCLSSISSLLPAFGTVDARTLLALEMKACQSHTELARAQAAKLVDDGSAPSSASILQSCAENYEDALNDLAAAAKALAEGDKGTLNVMLSALLDDYGTCEDGFAEMPGTSPMASYDDTLTKLASNCLALAELIKF</sequence>
<dbReference type="GO" id="GO:0004857">
    <property type="term" value="F:enzyme inhibitor activity"/>
    <property type="evidence" value="ECO:0007669"/>
    <property type="project" value="InterPro"/>
</dbReference>
<proteinExistence type="inferred from homology"/>